<organism evidence="3 4">
    <name type="scientific">Trueperella pyogenes</name>
    <dbReference type="NCBI Taxonomy" id="1661"/>
    <lineage>
        <taxon>Bacteria</taxon>
        <taxon>Bacillati</taxon>
        <taxon>Actinomycetota</taxon>
        <taxon>Actinomycetes</taxon>
        <taxon>Actinomycetales</taxon>
        <taxon>Actinomycetaceae</taxon>
        <taxon>Trueperella</taxon>
    </lineage>
</organism>
<dbReference type="RefSeq" id="WP_108726404.1">
    <property type="nucleotide sequence ID" value="NZ_CP029001.1"/>
</dbReference>
<dbReference type="Proteomes" id="UP000275951">
    <property type="component" value="Chromosome"/>
</dbReference>
<reference evidence="3 4" key="1">
    <citation type="submission" date="2018-11" db="EMBL/GenBank/DDBJ databases">
        <title>Multidrug-resistant genes are associated with an 42-kb island TGI1 carrying a complex class 1 integron in a Trueperella pyogenes.</title>
        <authorList>
            <person name="Dong W."/>
        </authorList>
    </citation>
    <scope>NUCLEOTIDE SEQUENCE [LARGE SCALE GENOMIC DNA]</scope>
    <source>
        <strain evidence="3 4">TP4</strain>
    </source>
</reference>
<keyword evidence="1" id="KW-0472">Membrane</keyword>
<dbReference type="InterPro" id="IPR046112">
    <property type="entry name" value="DUF6049"/>
</dbReference>
<keyword evidence="2" id="KW-0732">Signal</keyword>
<dbReference type="EMBL" id="CP033905">
    <property type="protein sequence ID" value="AZR07065.1"/>
    <property type="molecule type" value="Genomic_DNA"/>
</dbReference>
<evidence type="ECO:0000313" key="4">
    <source>
        <dbReference type="Proteomes" id="UP000275951"/>
    </source>
</evidence>
<feature type="signal peptide" evidence="2">
    <location>
        <begin position="1"/>
        <end position="23"/>
    </location>
</feature>
<accession>A0A3S9QMC0</accession>
<feature type="chain" id="PRO_5019082074" evidence="2">
    <location>
        <begin position="24"/>
        <end position="636"/>
    </location>
</feature>
<name>A0A3S9QMC0_9ACTO</name>
<proteinExistence type="predicted"/>
<evidence type="ECO:0000256" key="1">
    <source>
        <dbReference type="SAM" id="Phobius"/>
    </source>
</evidence>
<dbReference type="Pfam" id="PF19516">
    <property type="entry name" value="DUF6049"/>
    <property type="match status" value="1"/>
</dbReference>
<evidence type="ECO:0000256" key="2">
    <source>
        <dbReference type="SAM" id="SignalP"/>
    </source>
</evidence>
<sequence>MKRILAVLTFVLTLGLLATPALASPNYEPPAVADDSSTAKLRIADVAAPILNPGQDLVVTVEVTNTGAAPLHVSAFDLRAQSSTAISDTSIYRWMKDATPASWVTTLPMDRTVAPGATFTTQLTFSRADINWPTESFNWGPRGIEIAVIDTERLLASDRTMVVAAPSAEIVRYPATAVVAMSDAVTKRAHINTLLNTEITPSPAAETQQVTEWDMAGVSLLVDRSLAVQTKHATQLPLPTYDADIAALAALGLEAKARQLGADAVYLPQGSPNETAIEFAQKLGMKVLIPDSSYAPLTNLTYTPSAVTTYGGDTVLATNSTVSEALAGRLSVWTKEAVTLDDLDIRQVSIALSAVHQRQRPNDARPYVVSVPRDASPAAQAAVTAILKAPWVEPTSVSDLLKQEPDATKRFLTTPAGRPTGAITSSEIEHIDFALAKFSSFASIFPDADAKVSAATTASEALYSVAWRLDPSERATHIHAISPTREQLESIAVTTSSTINLISESSALPIQVTNDFDQPVTVTVRLDTPDARLRAPEPVQAQIPASSSTTISVPVEANGSGNLDVDVKLANKDGVLLGSPYMLHVRVRADWESVGTVFVAGLVGVVFLVGLVKSIQDGRRSDPVPPDDFVAAAKQS</sequence>
<feature type="transmembrane region" description="Helical" evidence="1">
    <location>
        <begin position="593"/>
        <end position="612"/>
    </location>
</feature>
<keyword evidence="1" id="KW-0812">Transmembrane</keyword>
<protein>
    <submittedName>
        <fullName evidence="3">Uncharacterized protein</fullName>
    </submittedName>
</protein>
<gene>
    <name evidence="3" type="ORF">EBQ10_06990</name>
</gene>
<dbReference type="AlphaFoldDB" id="A0A3S9QMC0"/>
<keyword evidence="1" id="KW-1133">Transmembrane helix</keyword>
<evidence type="ECO:0000313" key="3">
    <source>
        <dbReference type="EMBL" id="AZR07065.1"/>
    </source>
</evidence>